<keyword evidence="2" id="KW-1133">Transmembrane helix</keyword>
<accession>A0A3E4LZX3</accession>
<dbReference type="EMBL" id="QSFZ01000006">
    <property type="protein sequence ID" value="RHA92514.1"/>
    <property type="molecule type" value="Genomic_DNA"/>
</dbReference>
<comment type="caution">
    <text evidence="3">The sequence shown here is derived from an EMBL/GenBank/DDBJ whole genome shotgun (WGS) entry which is preliminary data.</text>
</comment>
<feature type="transmembrane region" description="Helical" evidence="2">
    <location>
        <begin position="12"/>
        <end position="32"/>
    </location>
</feature>
<organism evidence="3 7">
    <name type="scientific">Agathobacter rectalis</name>
    <dbReference type="NCBI Taxonomy" id="39491"/>
    <lineage>
        <taxon>Bacteria</taxon>
        <taxon>Bacillati</taxon>
        <taxon>Bacillota</taxon>
        <taxon>Clostridia</taxon>
        <taxon>Lachnospirales</taxon>
        <taxon>Lachnospiraceae</taxon>
        <taxon>Agathobacter</taxon>
    </lineage>
</organism>
<dbReference type="RefSeq" id="WP_117686166.1">
    <property type="nucleotide sequence ID" value="NZ_QSFZ01000006.1"/>
</dbReference>
<gene>
    <name evidence="6" type="ORF">DW703_02675</name>
    <name evidence="5" type="ORF">DW912_07275</name>
    <name evidence="4" type="ORF">DW967_09090</name>
    <name evidence="3" type="ORF">DXD13_09460</name>
</gene>
<feature type="compositionally biased region" description="Basic and acidic residues" evidence="1">
    <location>
        <begin position="78"/>
        <end position="89"/>
    </location>
</feature>
<sequence length="129" mass="14248">MRRDPYEKIKKLLVTFGIIFVIAAIVTGIIFIGSRAANKKHTAGNGNATGSVSESVPEYGTQEEDFFTEDDNGILNGKKREVKQQLKEQESEEDNAPEVRDVSPDNDPNAIFPDIPSDVQPAEQEQQGQ</sequence>
<evidence type="ECO:0000313" key="5">
    <source>
        <dbReference type="EMBL" id="RHA92514.1"/>
    </source>
</evidence>
<dbReference type="EMBL" id="QSES01000015">
    <property type="protein sequence ID" value="RGZ92075.1"/>
    <property type="molecule type" value="Genomic_DNA"/>
</dbReference>
<protein>
    <submittedName>
        <fullName evidence="3">Uncharacterized protein</fullName>
    </submittedName>
</protein>
<feature type="region of interest" description="Disordered" evidence="1">
    <location>
        <begin position="38"/>
        <end position="129"/>
    </location>
</feature>
<evidence type="ECO:0000313" key="3">
    <source>
        <dbReference type="EMBL" id="RGK42612.1"/>
    </source>
</evidence>
<keyword evidence="2" id="KW-0812">Transmembrane</keyword>
<dbReference type="Proteomes" id="UP000286220">
    <property type="component" value="Unassembled WGS sequence"/>
</dbReference>
<keyword evidence="2" id="KW-0472">Membrane</keyword>
<name>A0A3E4LZX3_9FIRM</name>
<evidence type="ECO:0000313" key="6">
    <source>
        <dbReference type="EMBL" id="RHF08079.1"/>
    </source>
</evidence>
<dbReference type="EMBL" id="QSKY01000002">
    <property type="protein sequence ID" value="RHF08079.1"/>
    <property type="molecule type" value="Genomic_DNA"/>
</dbReference>
<dbReference type="AlphaFoldDB" id="A0A3E4LZX3"/>
<evidence type="ECO:0000313" key="10">
    <source>
        <dbReference type="Proteomes" id="UP000286220"/>
    </source>
</evidence>
<feature type="compositionally biased region" description="Polar residues" evidence="1">
    <location>
        <begin position="44"/>
        <end position="54"/>
    </location>
</feature>
<evidence type="ECO:0000256" key="1">
    <source>
        <dbReference type="SAM" id="MobiDB-lite"/>
    </source>
</evidence>
<reference evidence="7 8" key="1">
    <citation type="submission" date="2018-08" db="EMBL/GenBank/DDBJ databases">
        <title>A genome reference for cultivated species of the human gut microbiota.</title>
        <authorList>
            <person name="Zou Y."/>
            <person name="Xue W."/>
            <person name="Luo G."/>
        </authorList>
    </citation>
    <scope>NUCLEOTIDE SEQUENCE [LARGE SCALE GENOMIC DNA]</scope>
    <source>
        <strain evidence="6 8">AM26-2LB</strain>
        <strain evidence="5 10">AM42-17AT</strain>
        <strain evidence="4 9">AM47-6BH</strain>
        <strain evidence="3 7">TF11-15AC</strain>
    </source>
</reference>
<feature type="compositionally biased region" description="Acidic residues" evidence="1">
    <location>
        <begin position="61"/>
        <end position="72"/>
    </location>
</feature>
<proteinExistence type="predicted"/>
<dbReference type="Proteomes" id="UP000261052">
    <property type="component" value="Unassembled WGS sequence"/>
</dbReference>
<evidence type="ECO:0000313" key="9">
    <source>
        <dbReference type="Proteomes" id="UP000283721"/>
    </source>
</evidence>
<evidence type="ECO:0000256" key="2">
    <source>
        <dbReference type="SAM" id="Phobius"/>
    </source>
</evidence>
<dbReference type="Proteomes" id="UP000283501">
    <property type="component" value="Unassembled WGS sequence"/>
</dbReference>
<evidence type="ECO:0000313" key="8">
    <source>
        <dbReference type="Proteomes" id="UP000283501"/>
    </source>
</evidence>
<dbReference type="EMBL" id="QSQP01000010">
    <property type="protein sequence ID" value="RGK42612.1"/>
    <property type="molecule type" value="Genomic_DNA"/>
</dbReference>
<dbReference type="Proteomes" id="UP000283721">
    <property type="component" value="Unassembled WGS sequence"/>
</dbReference>
<evidence type="ECO:0000313" key="7">
    <source>
        <dbReference type="Proteomes" id="UP000261052"/>
    </source>
</evidence>
<evidence type="ECO:0000313" key="4">
    <source>
        <dbReference type="EMBL" id="RGZ92075.1"/>
    </source>
</evidence>